<keyword evidence="18" id="KW-1185">Reference proteome</keyword>
<dbReference type="Pfam" id="PF18199">
    <property type="entry name" value="Dynein_C"/>
    <property type="match status" value="1"/>
</dbReference>
<keyword evidence="5" id="KW-0677">Repeat</keyword>
<evidence type="ECO:0000256" key="3">
    <source>
        <dbReference type="ARBA" id="ARBA00022490"/>
    </source>
</evidence>
<dbReference type="FunFam" id="3.40.50.300:FF:000049">
    <property type="entry name" value="Dynein, axonemal, heavy chain 5"/>
    <property type="match status" value="1"/>
</dbReference>
<reference evidence="17 18" key="1">
    <citation type="submission" date="2015-04" db="EMBL/GenBank/DDBJ databases">
        <authorList>
            <person name="Syromyatnikov M.Y."/>
            <person name="Popov V.N."/>
        </authorList>
    </citation>
    <scope>NUCLEOTIDE SEQUENCE [LARGE SCALE GENOMIC DNA]</scope>
</reference>
<dbReference type="InterPro" id="IPR041589">
    <property type="entry name" value="DNAH3_AAA_lid_1"/>
</dbReference>
<dbReference type="FunFam" id="1.10.8.710:FF:000003">
    <property type="entry name" value="Dynein axonemal heavy chain 5"/>
    <property type="match status" value="1"/>
</dbReference>
<gene>
    <name evidence="17" type="primary">putative Dynein heavy chain 5</name>
    <name evidence="17" type="ORF">CLUMA_CG011503</name>
</gene>
<dbReference type="InterPro" id="IPR013594">
    <property type="entry name" value="Dynein_heavy_tail"/>
</dbReference>
<dbReference type="GO" id="GO:0051959">
    <property type="term" value="F:dynein light intermediate chain binding"/>
    <property type="evidence" value="ECO:0007669"/>
    <property type="project" value="InterPro"/>
</dbReference>
<dbReference type="Gene3D" id="6.10.140.1060">
    <property type="match status" value="1"/>
</dbReference>
<dbReference type="InterPro" id="IPR026983">
    <property type="entry name" value="DHC"/>
</dbReference>
<dbReference type="Gene3D" id="1.10.472.130">
    <property type="match status" value="1"/>
</dbReference>
<dbReference type="FunFam" id="3.40.50.300:FF:002141">
    <property type="entry name" value="Dynein heavy chain"/>
    <property type="match status" value="1"/>
</dbReference>
<dbReference type="GO" id="GO:0045505">
    <property type="term" value="F:dynein intermediate chain binding"/>
    <property type="evidence" value="ECO:0007669"/>
    <property type="project" value="InterPro"/>
</dbReference>
<feature type="domain" description="AAA+ ATPase" evidence="16">
    <location>
        <begin position="2256"/>
        <end position="2385"/>
    </location>
</feature>
<keyword evidence="9 14" id="KW-0175">Coiled coil</keyword>
<feature type="coiled-coil region" evidence="14">
    <location>
        <begin position="3460"/>
        <end position="3508"/>
    </location>
</feature>
<dbReference type="Gene3D" id="1.10.287.2620">
    <property type="match status" value="1"/>
</dbReference>
<dbReference type="InterPro" id="IPR035706">
    <property type="entry name" value="AAA_9"/>
</dbReference>
<evidence type="ECO:0000256" key="6">
    <source>
        <dbReference type="ARBA" id="ARBA00022741"/>
    </source>
</evidence>
<dbReference type="Pfam" id="PF12774">
    <property type="entry name" value="AAA_6"/>
    <property type="match status" value="1"/>
</dbReference>
<dbReference type="Gene3D" id="1.20.920.30">
    <property type="match status" value="1"/>
</dbReference>
<dbReference type="InterPro" id="IPR041466">
    <property type="entry name" value="Dynein_AAA5_ext"/>
</dbReference>
<sequence length="4504" mass="519476">MEPSESFDAQRRREECERKARRGEMDPRLEFAFQLLMDGTGLPRHQIMDHIFEGNMLDEINQLFLPNMRNKLLWFYQEVQEPEQAQDFSRPGPSRTTISSSRTPVTGSSAISTTKRKLFLTDGWNSSFNGVCIYMFRINISKQLPEEGFHKDLFCGIIDAEKVGLVTSIERIVEFIFMQALAYPNIENEEEEMNCNMIKQQLLPGLRSFCSALRVCEQVCTKNNIFDDGKVVVTKVDTLTEVKELSKASEIVTELEERVTNWMKNITKVLMESEQLRRENDSSGPQDELEYWKRRGAQFSQLLSYLQEREVQWTLYCLTVSGSRMMKNWKETDKKITFCYNEARDNAKFIQAMEKCCHSLYLDDPVNMQESILSLLQTVRLIYSVSQFYNNSERTSTLMVKITNQMIETCKSYITCRGMETIWSQDRNLVRNKLTNCLKLNYIYRETYYSVRSQPFLPDQAPFAFSENFVFGKFDTFCDRLSKIIAMFNLIEDYNHLFERRLEGLLLGEALEEAINSFEEAKEAVLVKRYDYLDHHNLEFNEDFELFMSKTNSLKESIASMIENNFDSVWETPQGIRFLIRFEKVSTKIPIRTMNEKYERILNYCEKELDRILKLFKKQRDDPPLERCLPPIAGRIKWCRSLQAHLKELIMNISSHPVLVNHTITKNLENRHNYAKAFIAEYEQEMIQLWINQDVSVADACLVQPVLIVQNDKLIVNLHPTIPLLIRESKCLAKMKLELPIVATTLLCKQHHFDKIQDSMNDLIKMYFRVTKSVIQEVRPLFLPQLVRLTTMLKPGLKIINWTNFHWMEFYEQCKEGINTFNILVSRVNDIYSNRILFVLNSMQEISLQTLPVEGELWTVQEFLEKNEDTCRAAAIELNRKSQMVEEAVEEILNLVQKASIVFRNMIGHENDLFGDEEAGAHSAELQNEDPGSSNQQQDWSLLYSCFDNPLSLFISYENGLPKGMQDMVFNAIHEMRRYYSRKVIDVLIKVTRTALDLLRRRFVSEISEEIIQKPIYIWQLNAILMIPNIAIRPSLDDLQEALLQTGRNIVSVSKGVAQWNAGRREQGCTTIQNPKGPRAAVANERANRRRVYRVMSEQRPQIPHMTKSFYSFVMENKEVVKTLSLLSTCTKNLKLEITEFVKKWKPYNFLWKSDKTVRQLLEYCLVDFEANLRYLTELDANLSIEPDIENFPTSCVALSTDKLKFGLNIEIKAFKHKIGQAMKKKYKREMDYVYAVINEMDRKLDRPVRDLDDIRMVMDTLGKIREQEVDMELKINPIEDAFSTLSKYEIPIEKDNMELVDNLRNTWFKLKNRALDTHCKLLEMQPVFQEELTQNLEKFKNDKIDYVNEYNNAGPMQPGLTPREASDKLILFQNRFDGMWRRLQLFQNGEELFGLPQTDYPELAQIKKELNLLQKLYKLYNDVIDRVSSYYDIAWGDVDIEEINNELMEFQNRCRKLPKGLKEWPAFHALKRTIDDFNDMCPLLELMANKAMKPRHWQRIMEVTKYTFEFDSDCFTLKNILEAPLLKHKEDIEDICISAMKEKDIEAKLKQVTNEWSGHELNFMSFNNRGELLLRGDTTAETIGQLEDSLMVLGSLLSNRYNAPFRKQIQQWVYDLSNSNDILERWLLVQNMWVYLEAVFVGGDIAKQLPKEAKRFSKIDKSWQKIMQRAHETPGVIACCVGDDLLKQLLPHLQEQLELCQKSLSGYLEKKRMMFPRFFFVSDPALLEILGQASDPHTIQNHLLSIFDNTRYVKFHDVEYNKMVAIISSEGEQIALDRAIRAEGSVETWLTSLLQSAQSSLHSIIRQANIQINDPNIQTLIFLEKMPAQVGILGIQMIWTRDSEIALMQSRHEKKIMSETNNKFLELLNMLIDQTTRDLAKIDRIKFETLITIHVHQRDIFDILCRMNIRSANDFEWLKQARFYFKEDLDKTWMSVTDVTFTYQNEYLGCTERLVITPLTDRCYITLAQALALCMGGAPCGPAGTGKTETVKDMGKTLGKYVVVFNCSDQMDYRGLGRIYKGLAQSGTWGCFDEFNRIELPVLSVAAQQVAVVLTAKKDKRKSFAFTDGDIIDLNHEFGIFITMNPGYAGRKELPENLKIQFRTVAMMVPDRQIIIRVKLASCGFLENITLARKFYTLYKLCEEQLTKQVHYDFGLRNILSVLRTLGTSKRFNSKDSESTIVMRVLRDMNLSKLIDEDEPLFLSLISDLFPNQSLEKTTYAELEMAIGQQVDEAGLINHPPWTLKLIQLYETQTVRHGIMTLGPSGAGKTKCIHTLMKALTKTGKVHKEMRMNPKAITSSQMFGKLDVATNDWTDGIFSAMWRKTLKMKKQENIWLVLDGPVDSIWIENLNSVLDDNKTLTLANGDRLAMSPYCKIIFEPHNIDNASPATVSRNGMVYMSSSGLDYTPGLGSPVLTAWLKTRSAREKSVFSELFDQSFIQIYTWGTQNSDFMMEVLQCNIIQQILAILDGLIPVSKDNEHTATISVAGSNEDDQLEEDDQLKIEVASPEHLHRLYIFAFAWSLGALLSSADRIKMDEFMKSRFKDYDYPKDNENRDSTIFDFFVAPNGSWEHWRNLVSQYVYPETATPEFSSILVPIIDNARIEYLIGTIANQERAVLLIGEQGTAKTIMIKNYMKKMNPDTYMGRSFNFSSATSPYQFQKTIESYIDKRLGNTFGPAGGKKLIVFIDDINLPHINEWGDQVTNEIVRQTMDMKGFFNLEKPGDFTNIVDVQFIGAMGLPGGGRNDIPSRLKRQFCIFNCNVPDDTSIDTIFRTIGEGHYNAKRGFLPDVRKLVKKLIPITRLLWQATRDKLLPTPAKFHYVFSLRDLSRIWQGMIGTLSTVIVNEGVMISLWKNESTRVFADRFTSFDDYNWFAKELITIATNELGESYNHMLMPSPVFVDFMRDAPEPTGEEGEETDMELPKVYEPVSDIDFLRDRLKMFLVQFNEMVRGVGMDLVFFPDAMLHLVKISRVIRHPRGNVMLVGVGGSGKQSLTKLASFIAGYKTFQISLTRSYNVANFLEDLKLLYRTCGVQGKGTTFIFQDLDVKEEIFLEYLNNILSSGVISNLFNRDEQQEIISELTPIMKRENQKRTINQETVMEYFLQRTCYNLHVVFCFSPVGDTFRRKISKFPALISGCTIDWFQPWPRDALIMVAEHFLTDFEIECSVNVKIELVKALGTIQDGVSDTSVEYFQRFRRATHVTPKSYLNFIAGYKNIYTLKYNELCEGAEKMDTGLEKLAEASESVEILKKDLAVMETELAEASLKSERVLVEVTERASQAEAVKNQVMIVKEKAEALVTNIAAEKALAEEKLEAAKPALEEAEAALNTIKPAHIATVRKLGRPPHLIMRIMDCVLILFQRKLHPIIPDTSAPCPKPSWHESLKMMASTTFLLQLQNYPKDSINDEMIEHLTPYFRMEDYNMDTARRVCGDVAGLLSWTKAMSFFHGVNKEVLPLKANLTMQEARLKLAMEDLSAAESQLEEREQSLQQVKNLYDAAVQEKQRLTDAANVCLRKMTAATALINGLGGEKIRWTQQSKEFKEQIGRLVGDVLLATGFLSYCGPYNQDYRSTLMKFWMQLLKDKKIPYTKNINIISMLVDNATISEWTLQGLPNDELSVQNALIATKSSSYPLLIDPQGQGKLWIKTKEDQNELQTTSLNHKYFRTHLEDSLSLGRPLLIEDVGIELDPVIDNVLEKNFIKSGSIEKVLVGDKECDVMPGFMIYITTKLPNPMFSPEISAKASIIDFTVTMRGLEDQLLGRVILMEKSELESERVSLFESVMKNQRSMKELEANLLCRLTATEGSLVDDEALIEVLRETKTTAEEVNQKLQISEITEKKIMIAREEYRAVATRGSILYFLIVEMSNVNIMYQNSLKQFLNIFDNSITKSARSNITEERINIILRYLTYEVWAFTSRSLYERHKLLFTLMLAIKIDYHKGVITHTEFMSFIKGGASLDLNAVSPKPFKWILDITWLNLVEISKLKPFNDVLKKIENNEREWKIWYETEKPEQEEIPCGYNALDVFRKLILIRSWSPDRTISQARKYIEESLGPEYSETHILDLEITWEESEPRTPLVCILSIGSDPTNQIISLAKLKNISIKAVSMGQGQEYHARKMISECMVEGGWILLQNVHLSLNFCAEIIDILIETEHVQENFRLWVTTEVHQDFPIGLLQLAIKFTNEPPQGIRASMKRTYQTFTQDYLDYTSAIQWPPLLYTVPVTKNIQNYVDYINSLPINDTPEVFGLHGNADITYQINTAKGILDTILSVQPKESGGGSGESRENIVYQLADDMLRKLPPQYNSFEVKENLARMGALLPMNIFLRQEVDRMQKVIRTVFTNLNDLKLAIDGTIVMSQYLKDSLDAMYDARIPERWQKISWESTTLGFWYTELLERNAQFRTWCASDRPKVFWMTGFFNPQGFLTAMRQEVTRAHKGWALDSVVLQNQITRYSKEEIHDPPNEGVYVYGLFLEGASLDRRSGKLIESKPKVLYEQMPVIYIYAINTTA</sequence>
<dbReference type="PANTHER" id="PTHR46532">
    <property type="entry name" value="MALE FERTILITY FACTOR KL5"/>
    <property type="match status" value="1"/>
</dbReference>
<keyword evidence="8" id="KW-0243">Dynein</keyword>
<dbReference type="Pfam" id="PF08385">
    <property type="entry name" value="DHC_N1"/>
    <property type="match status" value="1"/>
</dbReference>
<dbReference type="Gene3D" id="3.40.50.300">
    <property type="entry name" value="P-loop containing nucleotide triphosphate hydrolases"/>
    <property type="match status" value="5"/>
</dbReference>
<dbReference type="FunFam" id="1.20.140.100:FF:000003">
    <property type="entry name" value="Dynein, axonemal, heavy chain 5"/>
    <property type="match status" value="1"/>
</dbReference>
<feature type="non-terminal residue" evidence="17">
    <location>
        <position position="4504"/>
    </location>
</feature>
<dbReference type="FunFam" id="3.40.50.300:FF:001221">
    <property type="entry name" value="Axonemal dynein heavy chain 8"/>
    <property type="match status" value="1"/>
</dbReference>
<dbReference type="SMART" id="SM00382">
    <property type="entry name" value="AAA"/>
    <property type="match status" value="3"/>
</dbReference>
<dbReference type="GO" id="GO:0007018">
    <property type="term" value="P:microtubule-based movement"/>
    <property type="evidence" value="ECO:0007669"/>
    <property type="project" value="InterPro"/>
</dbReference>
<dbReference type="InterPro" id="IPR027417">
    <property type="entry name" value="P-loop_NTPase"/>
</dbReference>
<dbReference type="FunFam" id="1.20.58.1120:FF:000004">
    <property type="entry name" value="Dynein axonemal heavy chain 5"/>
    <property type="match status" value="1"/>
</dbReference>
<protein>
    <submittedName>
        <fullName evidence="17">CLUMA_CG011503, isoform A</fullName>
    </submittedName>
</protein>
<feature type="domain" description="AAA+ ATPase" evidence="16">
    <location>
        <begin position="1977"/>
        <end position="2121"/>
    </location>
</feature>
<organism evidence="17 18">
    <name type="scientific">Clunio marinus</name>
    <dbReference type="NCBI Taxonomy" id="568069"/>
    <lineage>
        <taxon>Eukaryota</taxon>
        <taxon>Metazoa</taxon>
        <taxon>Ecdysozoa</taxon>
        <taxon>Arthropoda</taxon>
        <taxon>Hexapoda</taxon>
        <taxon>Insecta</taxon>
        <taxon>Pterygota</taxon>
        <taxon>Neoptera</taxon>
        <taxon>Endopterygota</taxon>
        <taxon>Diptera</taxon>
        <taxon>Nematocera</taxon>
        <taxon>Chironomoidea</taxon>
        <taxon>Chironomidae</taxon>
        <taxon>Clunio</taxon>
    </lineage>
</organism>
<evidence type="ECO:0000313" key="17">
    <source>
        <dbReference type="EMBL" id="CRK98135.1"/>
    </source>
</evidence>
<dbReference type="Gene3D" id="1.20.58.1120">
    <property type="match status" value="1"/>
</dbReference>
<proteinExistence type="inferred from homology"/>
<feature type="coiled-coil region" evidence="14">
    <location>
        <begin position="3240"/>
        <end position="3267"/>
    </location>
</feature>
<dbReference type="Gene3D" id="3.20.180.20">
    <property type="entry name" value="Dynein heavy chain, N-terminal domain 2"/>
    <property type="match status" value="1"/>
</dbReference>
<dbReference type="Gene3D" id="1.20.920.20">
    <property type="match status" value="1"/>
</dbReference>
<dbReference type="FunFam" id="1.20.1270.280:FF:000002">
    <property type="entry name" value="Dynein heavy chain 5, axonemal"/>
    <property type="match status" value="1"/>
</dbReference>
<dbReference type="Gene3D" id="3.10.490.20">
    <property type="match status" value="1"/>
</dbReference>
<dbReference type="FunFam" id="3.40.50.300:FF:000543">
    <property type="entry name" value="Dynein axonemal heavy chain 5"/>
    <property type="match status" value="1"/>
</dbReference>
<dbReference type="InterPro" id="IPR041228">
    <property type="entry name" value="Dynein_C"/>
</dbReference>
<dbReference type="Pfam" id="PF12777">
    <property type="entry name" value="MT"/>
    <property type="match status" value="1"/>
</dbReference>
<accession>A0A1J1ICX5</accession>
<dbReference type="Pfam" id="PF17852">
    <property type="entry name" value="Dynein_AAA_lid"/>
    <property type="match status" value="1"/>
</dbReference>
<keyword evidence="12" id="KW-0206">Cytoskeleton</keyword>
<dbReference type="InterPro" id="IPR056759">
    <property type="entry name" value="DYH2-5-8_CC"/>
</dbReference>
<keyword evidence="7" id="KW-0067">ATP-binding</keyword>
<evidence type="ECO:0000256" key="15">
    <source>
        <dbReference type="SAM" id="MobiDB-lite"/>
    </source>
</evidence>
<dbReference type="Pfam" id="PF12775">
    <property type="entry name" value="AAA_7"/>
    <property type="match status" value="1"/>
</dbReference>
<keyword evidence="3" id="KW-0963">Cytoplasm</keyword>
<dbReference type="InterPro" id="IPR013602">
    <property type="entry name" value="Dynein_heavy_linker"/>
</dbReference>
<dbReference type="GO" id="GO:0005524">
    <property type="term" value="F:ATP binding"/>
    <property type="evidence" value="ECO:0007669"/>
    <property type="project" value="UniProtKB-KW"/>
</dbReference>
<dbReference type="PANTHER" id="PTHR46532:SF4">
    <property type="entry name" value="AAA+ ATPASE DOMAIN-CONTAINING PROTEIN"/>
    <property type="match status" value="1"/>
</dbReference>
<evidence type="ECO:0000256" key="8">
    <source>
        <dbReference type="ARBA" id="ARBA00023017"/>
    </source>
</evidence>
<dbReference type="GO" id="GO:0005858">
    <property type="term" value="C:axonemal dynein complex"/>
    <property type="evidence" value="ECO:0007669"/>
    <property type="project" value="TreeGrafter"/>
</dbReference>
<keyword evidence="4" id="KW-0493">Microtubule</keyword>
<evidence type="ECO:0000256" key="10">
    <source>
        <dbReference type="ARBA" id="ARBA00023069"/>
    </source>
</evidence>
<dbReference type="Gene3D" id="1.10.8.710">
    <property type="match status" value="1"/>
</dbReference>
<dbReference type="Pfam" id="PF12780">
    <property type="entry name" value="AAA_8"/>
    <property type="match status" value="1"/>
</dbReference>
<dbReference type="FunFam" id="1.20.920.20:FF:000004">
    <property type="entry name" value="Dynein axonemal heavy chain 5"/>
    <property type="match status" value="1"/>
</dbReference>
<keyword evidence="13" id="KW-0966">Cell projection</keyword>
<dbReference type="FunFam" id="1.20.920.30:FF:000004">
    <property type="entry name" value="Dynein axonemal heavy chain 5"/>
    <property type="match status" value="1"/>
</dbReference>
<dbReference type="SUPFAM" id="SSF52540">
    <property type="entry name" value="P-loop containing nucleoside triphosphate hydrolases"/>
    <property type="match status" value="4"/>
</dbReference>
<dbReference type="InterPro" id="IPR042228">
    <property type="entry name" value="Dynein_linker_3"/>
</dbReference>
<dbReference type="InterPro" id="IPR024743">
    <property type="entry name" value="Dynein_HC_stalk"/>
</dbReference>
<evidence type="ECO:0000256" key="7">
    <source>
        <dbReference type="ARBA" id="ARBA00022840"/>
    </source>
</evidence>
<dbReference type="Pfam" id="PF25007">
    <property type="entry name" value="DYH2-5-8_CC"/>
    <property type="match status" value="1"/>
</dbReference>
<comment type="similarity">
    <text evidence="2">Belongs to the dynein heavy chain family.</text>
</comment>
<evidence type="ECO:0000259" key="16">
    <source>
        <dbReference type="SMART" id="SM00382"/>
    </source>
</evidence>
<evidence type="ECO:0000256" key="14">
    <source>
        <dbReference type="SAM" id="Coils"/>
    </source>
</evidence>
<dbReference type="InterPro" id="IPR003593">
    <property type="entry name" value="AAA+_ATPase"/>
</dbReference>
<dbReference type="FunFam" id="3.40.50.300:FF:000320">
    <property type="entry name" value="Dynein, axonemal, heavy chain 5"/>
    <property type="match status" value="1"/>
</dbReference>
<feature type="domain" description="AAA+ ATPase" evidence="16">
    <location>
        <begin position="2614"/>
        <end position="2762"/>
    </location>
</feature>
<evidence type="ECO:0000256" key="4">
    <source>
        <dbReference type="ARBA" id="ARBA00022701"/>
    </source>
</evidence>
<dbReference type="InterPro" id="IPR004273">
    <property type="entry name" value="Dynein_heavy_D6_P-loop"/>
</dbReference>
<evidence type="ECO:0000256" key="13">
    <source>
        <dbReference type="ARBA" id="ARBA00023273"/>
    </source>
</evidence>
<dbReference type="OrthoDB" id="10251809at2759"/>
<feature type="compositionally biased region" description="Low complexity" evidence="15">
    <location>
        <begin position="89"/>
        <end position="104"/>
    </location>
</feature>
<dbReference type="FunFam" id="1.10.287.2620:FF:000003">
    <property type="entry name" value="Dynein, axonemal, heavy chain 5"/>
    <property type="match status" value="1"/>
</dbReference>
<dbReference type="InterPro" id="IPR043157">
    <property type="entry name" value="Dynein_AAA1S"/>
</dbReference>
<dbReference type="InterPro" id="IPR042222">
    <property type="entry name" value="Dynein_2_N"/>
</dbReference>
<evidence type="ECO:0000256" key="9">
    <source>
        <dbReference type="ARBA" id="ARBA00023054"/>
    </source>
</evidence>
<dbReference type="Gene3D" id="1.20.140.100">
    <property type="entry name" value="Dynein heavy chain, N-terminal domain 2"/>
    <property type="match status" value="1"/>
</dbReference>
<keyword evidence="10" id="KW-0969">Cilium</keyword>
<keyword evidence="11" id="KW-0505">Motor protein</keyword>
<dbReference type="Gene3D" id="1.20.1270.280">
    <property type="match status" value="1"/>
</dbReference>
<dbReference type="GO" id="GO:0097729">
    <property type="term" value="C:9+2 motile cilium"/>
    <property type="evidence" value="ECO:0007669"/>
    <property type="project" value="UniProtKB-ARBA"/>
</dbReference>
<dbReference type="Pfam" id="PF08393">
    <property type="entry name" value="DHC_N2"/>
    <property type="match status" value="1"/>
</dbReference>
<keyword evidence="6" id="KW-0547">Nucleotide-binding</keyword>
<dbReference type="InterPro" id="IPR043160">
    <property type="entry name" value="Dynein_C_barrel"/>
</dbReference>
<feature type="compositionally biased region" description="Basic and acidic residues" evidence="15">
    <location>
        <begin position="8"/>
        <end position="22"/>
    </location>
</feature>
<comment type="subcellular location">
    <subcellularLocation>
        <location evidence="1">Cytoplasm</location>
        <location evidence="1">Cytoskeleton</location>
        <location evidence="1">Cilium axoneme</location>
    </subcellularLocation>
</comment>
<dbReference type="STRING" id="568069.A0A1J1ICX5"/>
<evidence type="ECO:0000256" key="12">
    <source>
        <dbReference type="ARBA" id="ARBA00023212"/>
    </source>
</evidence>
<dbReference type="FunFam" id="3.20.180.20:FF:000001">
    <property type="entry name" value="Dynein axonemal heavy chain 5"/>
    <property type="match status" value="1"/>
</dbReference>
<dbReference type="Pfam" id="PF03028">
    <property type="entry name" value="Dynein_heavy"/>
    <property type="match status" value="1"/>
</dbReference>
<dbReference type="FunFam" id="1.10.8.1220:FF:000001">
    <property type="entry name" value="Dynein axonemal heavy chain 5"/>
    <property type="match status" value="1"/>
</dbReference>
<dbReference type="InterPro" id="IPR035699">
    <property type="entry name" value="AAA_6"/>
</dbReference>
<feature type="region of interest" description="Disordered" evidence="15">
    <location>
        <begin position="1"/>
        <end position="22"/>
    </location>
</feature>
<evidence type="ECO:0000256" key="2">
    <source>
        <dbReference type="ARBA" id="ARBA00008887"/>
    </source>
</evidence>
<dbReference type="FunFam" id="3.40.50.300:FF:000044">
    <property type="entry name" value="Dynein heavy chain 5, axonemal"/>
    <property type="match status" value="1"/>
</dbReference>
<evidence type="ECO:0000256" key="11">
    <source>
        <dbReference type="ARBA" id="ARBA00023175"/>
    </source>
</evidence>
<dbReference type="Pfam" id="PF17857">
    <property type="entry name" value="AAA_lid_1"/>
    <property type="match status" value="1"/>
</dbReference>
<dbReference type="Pfam" id="PF12781">
    <property type="entry name" value="AAA_9"/>
    <property type="match status" value="1"/>
</dbReference>
<dbReference type="GO" id="GO:0008569">
    <property type="term" value="F:minus-end-directed microtubule motor activity"/>
    <property type="evidence" value="ECO:0007669"/>
    <property type="project" value="InterPro"/>
</dbReference>
<dbReference type="Proteomes" id="UP000183832">
    <property type="component" value="Unassembled WGS sequence"/>
</dbReference>
<dbReference type="EMBL" id="CVRI01000047">
    <property type="protein sequence ID" value="CRK98135.1"/>
    <property type="molecule type" value="Genomic_DNA"/>
</dbReference>
<evidence type="ECO:0000256" key="1">
    <source>
        <dbReference type="ARBA" id="ARBA00004430"/>
    </source>
</evidence>
<dbReference type="Gene3D" id="1.10.8.1220">
    <property type="match status" value="1"/>
</dbReference>
<name>A0A1J1ICX5_9DIPT</name>
<dbReference type="GO" id="GO:0005874">
    <property type="term" value="C:microtubule"/>
    <property type="evidence" value="ECO:0007669"/>
    <property type="project" value="UniProtKB-KW"/>
</dbReference>
<dbReference type="InterPro" id="IPR024317">
    <property type="entry name" value="Dynein_heavy_chain_D4_dom"/>
</dbReference>
<evidence type="ECO:0000313" key="18">
    <source>
        <dbReference type="Proteomes" id="UP000183832"/>
    </source>
</evidence>
<feature type="region of interest" description="Disordered" evidence="15">
    <location>
        <begin position="84"/>
        <end position="108"/>
    </location>
</feature>
<evidence type="ECO:0000256" key="5">
    <source>
        <dbReference type="ARBA" id="ARBA00022737"/>
    </source>
</evidence>